<keyword evidence="3" id="KW-1185">Reference proteome</keyword>
<reference evidence="2 3" key="1">
    <citation type="submission" date="2020-05" db="EMBL/GenBank/DDBJ databases">
        <title>Genome Sequencing of Type Strains.</title>
        <authorList>
            <person name="Lemaire J.F."/>
            <person name="Inderbitzin P."/>
            <person name="Gregorio O.A."/>
            <person name="Collins S.B."/>
            <person name="Wespe N."/>
            <person name="Knight-Connoni V."/>
        </authorList>
    </citation>
    <scope>NUCLEOTIDE SEQUENCE [LARGE SCALE GENOMIC DNA]</scope>
    <source>
        <strain evidence="2 3">LMG 21957</strain>
    </source>
</reference>
<evidence type="ECO:0000313" key="3">
    <source>
        <dbReference type="Proteomes" id="UP000526125"/>
    </source>
</evidence>
<comment type="caution">
    <text evidence="2">The sequence shown here is derived from an EMBL/GenBank/DDBJ whole genome shotgun (WGS) entry which is preliminary data.</text>
</comment>
<evidence type="ECO:0000256" key="1">
    <source>
        <dbReference type="SAM" id="Phobius"/>
    </source>
</evidence>
<evidence type="ECO:0000313" key="2">
    <source>
        <dbReference type="EMBL" id="NUU78866.1"/>
    </source>
</evidence>
<proteinExistence type="predicted"/>
<organism evidence="2 3">
    <name type="scientific">Paenibacillus xylanilyticus</name>
    <dbReference type="NCBI Taxonomy" id="248903"/>
    <lineage>
        <taxon>Bacteria</taxon>
        <taxon>Bacillati</taxon>
        <taxon>Bacillota</taxon>
        <taxon>Bacilli</taxon>
        <taxon>Bacillales</taxon>
        <taxon>Paenibacillaceae</taxon>
        <taxon>Paenibacillus</taxon>
    </lineage>
</organism>
<protein>
    <submittedName>
        <fullName evidence="2">Uncharacterized protein</fullName>
    </submittedName>
</protein>
<sequence>MMATWGGEKMVYIILAVVIWAGAYASLAASKQSMEVKPIRSIDDLFD</sequence>
<dbReference type="Proteomes" id="UP000526125">
    <property type="component" value="Unassembled WGS sequence"/>
</dbReference>
<gene>
    <name evidence="2" type="ORF">HP552_27015</name>
</gene>
<name>A0A7Y6EXG8_9BACL</name>
<dbReference type="AlphaFoldDB" id="A0A7Y6EXG8"/>
<accession>A0A7Y6EXG8</accession>
<feature type="transmembrane region" description="Helical" evidence="1">
    <location>
        <begin position="12"/>
        <end position="30"/>
    </location>
</feature>
<keyword evidence="1" id="KW-0472">Membrane</keyword>
<dbReference type="EMBL" id="JABMCB010000202">
    <property type="protein sequence ID" value="NUU78866.1"/>
    <property type="molecule type" value="Genomic_DNA"/>
</dbReference>
<keyword evidence="1" id="KW-0812">Transmembrane</keyword>
<dbReference type="RefSeq" id="WP_175398472.1">
    <property type="nucleotide sequence ID" value="NZ_JABMCB010000202.1"/>
</dbReference>
<keyword evidence="1" id="KW-1133">Transmembrane helix</keyword>